<dbReference type="SUPFAM" id="SSF53041">
    <property type="entry name" value="Resolvase-like"/>
    <property type="match status" value="1"/>
</dbReference>
<gene>
    <name evidence="8" type="ORF">J416_14842</name>
</gene>
<dbReference type="PANTHER" id="PTHR30461:SF26">
    <property type="entry name" value="RESOLVASE HOMOLOG YNEB"/>
    <property type="match status" value="1"/>
</dbReference>
<dbReference type="PATRIC" id="fig|1308866.3.peg.2987"/>
<dbReference type="Pfam" id="PF00239">
    <property type="entry name" value="Resolvase"/>
    <property type="match status" value="1"/>
</dbReference>
<evidence type="ECO:0000313" key="9">
    <source>
        <dbReference type="Proteomes" id="UP000012283"/>
    </source>
</evidence>
<dbReference type="CDD" id="cd03768">
    <property type="entry name" value="SR_ResInv"/>
    <property type="match status" value="1"/>
</dbReference>
<dbReference type="PROSITE" id="PS00397">
    <property type="entry name" value="RECOMBINASES_1"/>
    <property type="match status" value="1"/>
</dbReference>
<dbReference type="GO" id="GO:0000150">
    <property type="term" value="F:DNA strand exchange activity"/>
    <property type="evidence" value="ECO:0007669"/>
    <property type="project" value="InterPro"/>
</dbReference>
<name>N4WR23_9BACI</name>
<keyword evidence="4" id="KW-0233">DNA recombination</keyword>
<proteinExistence type="inferred from homology"/>
<keyword evidence="9" id="KW-1185">Reference proteome</keyword>
<comment type="similarity">
    <text evidence="1">Belongs to the site-specific recombinase resolvase family.</text>
</comment>
<evidence type="ECO:0000256" key="5">
    <source>
        <dbReference type="PIRSR" id="PIRSR606118-50"/>
    </source>
</evidence>
<evidence type="ECO:0000259" key="7">
    <source>
        <dbReference type="PROSITE" id="PS51736"/>
    </source>
</evidence>
<evidence type="ECO:0000256" key="2">
    <source>
        <dbReference type="ARBA" id="ARBA00022908"/>
    </source>
</evidence>
<protein>
    <submittedName>
        <fullName evidence="8">Resolvase</fullName>
    </submittedName>
</protein>
<dbReference type="GO" id="GO:0015074">
    <property type="term" value="P:DNA integration"/>
    <property type="evidence" value="ECO:0007669"/>
    <property type="project" value="UniProtKB-KW"/>
</dbReference>
<dbReference type="InterPro" id="IPR006119">
    <property type="entry name" value="Resolv_N"/>
</dbReference>
<evidence type="ECO:0000313" key="8">
    <source>
        <dbReference type="EMBL" id="ENH95671.1"/>
    </source>
</evidence>
<reference evidence="8 9" key="1">
    <citation type="submission" date="2013-03" db="EMBL/GenBank/DDBJ databases">
        <title>Draft genome sequence of Gracibacillus halophilus YIM-C55.5, a moderately halophilic and thermophilic organism from the Xiaochaidamu salt lake.</title>
        <authorList>
            <person name="Sugumar T."/>
            <person name="Polireddy D.R."/>
            <person name="Antony A."/>
            <person name="Madhava Y.R."/>
            <person name="Sivakumar N."/>
        </authorList>
    </citation>
    <scope>NUCLEOTIDE SEQUENCE [LARGE SCALE GENOMIC DNA]</scope>
    <source>
        <strain evidence="8 9">YIM-C55.5</strain>
    </source>
</reference>
<dbReference type="InterPro" id="IPR050639">
    <property type="entry name" value="SSR_resolvase"/>
</dbReference>
<comment type="caution">
    <text evidence="8">The sequence shown here is derived from an EMBL/GenBank/DDBJ whole genome shotgun (WGS) entry which is preliminary data.</text>
</comment>
<organism evidence="8 9">
    <name type="scientific">Gracilibacillus halophilus YIM-C55.5</name>
    <dbReference type="NCBI Taxonomy" id="1308866"/>
    <lineage>
        <taxon>Bacteria</taxon>
        <taxon>Bacillati</taxon>
        <taxon>Bacillota</taxon>
        <taxon>Bacilli</taxon>
        <taxon>Bacillales</taxon>
        <taxon>Bacillaceae</taxon>
        <taxon>Gracilibacillus</taxon>
    </lineage>
</organism>
<dbReference type="Gene3D" id="3.40.50.1390">
    <property type="entry name" value="Resolvase, N-terminal catalytic domain"/>
    <property type="match status" value="1"/>
</dbReference>
<feature type="domain" description="Resolvase/invertase-type recombinase catalytic" evidence="7">
    <location>
        <begin position="1"/>
        <end position="140"/>
    </location>
</feature>
<evidence type="ECO:0000256" key="4">
    <source>
        <dbReference type="ARBA" id="ARBA00023172"/>
    </source>
</evidence>
<evidence type="ECO:0000256" key="6">
    <source>
        <dbReference type="PROSITE-ProRule" id="PRU10137"/>
    </source>
</evidence>
<dbReference type="InterPro" id="IPR006118">
    <property type="entry name" value="Recombinase_CS"/>
</dbReference>
<dbReference type="PROSITE" id="PS51736">
    <property type="entry name" value="RECOMBINASES_3"/>
    <property type="match status" value="1"/>
</dbReference>
<feature type="active site" description="O-(5'-phospho-DNA)-serine intermediate" evidence="5 6">
    <location>
        <position position="9"/>
    </location>
</feature>
<keyword evidence="3" id="KW-0238">DNA-binding</keyword>
<evidence type="ECO:0000256" key="3">
    <source>
        <dbReference type="ARBA" id="ARBA00023125"/>
    </source>
</evidence>
<dbReference type="PANTHER" id="PTHR30461">
    <property type="entry name" value="DNA-INVERTASE FROM LAMBDOID PROPHAGE"/>
    <property type="match status" value="1"/>
</dbReference>
<dbReference type="InterPro" id="IPR036162">
    <property type="entry name" value="Resolvase-like_N_sf"/>
</dbReference>
<dbReference type="EMBL" id="APML01000082">
    <property type="protein sequence ID" value="ENH95671.1"/>
    <property type="molecule type" value="Genomic_DNA"/>
</dbReference>
<sequence length="142" mass="16000">MFIGYARVSTVGQDYETQKELLEGEGCEKLFVEKVTGTSTKQRTALKDMLDHVREDDTVVVTKIDRLARSIIDLNKIVSDLSEKGVSVRFLSENMEFKAGEGQNSMQTLLFNVLGSFAQFERDLIVERTTEAEKEPKSRAST</sequence>
<evidence type="ECO:0000256" key="1">
    <source>
        <dbReference type="ARBA" id="ARBA00009913"/>
    </source>
</evidence>
<dbReference type="GO" id="GO:0003677">
    <property type="term" value="F:DNA binding"/>
    <property type="evidence" value="ECO:0007669"/>
    <property type="project" value="UniProtKB-KW"/>
</dbReference>
<accession>N4WR23</accession>
<dbReference type="Proteomes" id="UP000012283">
    <property type="component" value="Unassembled WGS sequence"/>
</dbReference>
<dbReference type="eggNOG" id="COG1961">
    <property type="taxonomic scope" value="Bacteria"/>
</dbReference>
<dbReference type="AlphaFoldDB" id="N4WR23"/>
<dbReference type="SMART" id="SM00857">
    <property type="entry name" value="Resolvase"/>
    <property type="match status" value="1"/>
</dbReference>
<keyword evidence="2" id="KW-0229">DNA integration</keyword>